<name>A0A084JGN8_9FIRM</name>
<dbReference type="PANTHER" id="PTHR42792">
    <property type="entry name" value="FLAGELLIN"/>
    <property type="match status" value="1"/>
</dbReference>
<dbReference type="AlphaFoldDB" id="A0A084JGN8"/>
<evidence type="ECO:0008006" key="3">
    <source>
        <dbReference type="Google" id="ProtNLM"/>
    </source>
</evidence>
<dbReference type="EMBL" id="JPME01000026">
    <property type="protein sequence ID" value="KEZ88122.1"/>
    <property type="molecule type" value="Genomic_DNA"/>
</dbReference>
<dbReference type="PANTHER" id="PTHR42792:SF1">
    <property type="entry name" value="FLAGELLAR HOOK-ASSOCIATED PROTEIN 3"/>
    <property type="match status" value="1"/>
</dbReference>
<dbReference type="Gene3D" id="1.20.1330.10">
    <property type="entry name" value="f41 fragment of flagellin, N-terminal domain"/>
    <property type="match status" value="1"/>
</dbReference>
<proteinExistence type="predicted"/>
<dbReference type="Proteomes" id="UP000028525">
    <property type="component" value="Unassembled WGS sequence"/>
</dbReference>
<dbReference type="InterPro" id="IPR001492">
    <property type="entry name" value="Flagellin"/>
</dbReference>
<dbReference type="OrthoDB" id="9810955at2"/>
<evidence type="ECO:0000313" key="2">
    <source>
        <dbReference type="Proteomes" id="UP000028525"/>
    </source>
</evidence>
<protein>
    <recommendedName>
        <fullName evidence="3">Flagellin</fullName>
    </recommendedName>
</protein>
<dbReference type="GO" id="GO:0005198">
    <property type="term" value="F:structural molecule activity"/>
    <property type="evidence" value="ECO:0007669"/>
    <property type="project" value="InterPro"/>
</dbReference>
<evidence type="ECO:0000313" key="1">
    <source>
        <dbReference type="EMBL" id="KEZ88122.1"/>
    </source>
</evidence>
<dbReference type="GO" id="GO:0009288">
    <property type="term" value="C:bacterial-type flagellum"/>
    <property type="evidence" value="ECO:0007669"/>
    <property type="project" value="InterPro"/>
</dbReference>
<dbReference type="STRING" id="29354.IO98_19310"/>
<organism evidence="1 2">
    <name type="scientific">Lacrimispora celerecrescens</name>
    <dbReference type="NCBI Taxonomy" id="29354"/>
    <lineage>
        <taxon>Bacteria</taxon>
        <taxon>Bacillati</taxon>
        <taxon>Bacillota</taxon>
        <taxon>Clostridia</taxon>
        <taxon>Lachnospirales</taxon>
        <taxon>Lachnospiraceae</taxon>
        <taxon>Lacrimispora</taxon>
    </lineage>
</organism>
<gene>
    <name evidence="1" type="ORF">IO98_19310</name>
</gene>
<dbReference type="RefSeq" id="WP_038283839.1">
    <property type="nucleotide sequence ID" value="NZ_JPME01000026.1"/>
</dbReference>
<dbReference type="SUPFAM" id="SSF64518">
    <property type="entry name" value="Phase 1 flagellin"/>
    <property type="match status" value="1"/>
</dbReference>
<reference evidence="1 2" key="1">
    <citation type="submission" date="2014-07" db="EMBL/GenBank/DDBJ databases">
        <title>Draft genome of Clostridium celerecrescens 152B isolated from sediments associated with methane hydrate from Krishna Godavari basin.</title>
        <authorList>
            <person name="Honkalas V.S."/>
            <person name="Dabir A.P."/>
            <person name="Arora P."/>
            <person name="Dhakephalkar P.K."/>
        </authorList>
    </citation>
    <scope>NUCLEOTIDE SEQUENCE [LARGE SCALE GENOMIC DNA]</scope>
    <source>
        <strain evidence="1 2">152B</strain>
    </source>
</reference>
<sequence>MRISTNAIIRNYKSNLAASIANLNVSRNHVMTQRSFNSVSENPASAARASQLHRKYYKNLDNLNTLSDVQSRQDGQEDALMQISNAIKTISADYNIQAMSGDKQTPETRQTFATALRQFQKTMVLSLNSTYEDTFLFAGADGKNPPFTLSEDGKALTYRGINVDAAAGSDELNELTRLSKETLYVDLGLGLSLDGADRVVPSSAFNLSLPGIKAIGYGQDANGNSNNVIVLAGKLADALEKDDFDTDAYGELMNKFKDLGSNVLNEVTNLGVKSEFLNTTKDRLENNDISLQEQMLKVEGMDPAEAITDYMWNQYAYNAALKVGTSILSPSFIDFMK</sequence>
<accession>A0A084JGN8</accession>
<comment type="caution">
    <text evidence="1">The sequence shown here is derived from an EMBL/GenBank/DDBJ whole genome shotgun (WGS) entry which is preliminary data.</text>
</comment>
<keyword evidence="2" id="KW-1185">Reference proteome</keyword>